<proteinExistence type="predicted"/>
<gene>
    <name evidence="2" type="ORF">HLPR_12900</name>
</gene>
<dbReference type="AlphaFoldDB" id="A0AAU9E330"/>
<sequence length="288" mass="33211">MEKNRLAEMYKLIEKAKIFDKVGKESESLKIYLEILQNYFPNTSFCYERPSIILEKKKRYQESKDICLKAIELIENQKLGGTSEKFKRRIERLDEKMKKEIENKPKKKSFKINKNLGKIIGLIIAVAILSFTLIYFLTPKESPYKDIYIDMDNFDREIKLDGSMFIDKKGNNLPKLTMSMIEYARNICNDNPEVDNSIIVVQKGTIGFGILLNQQIDKNRAKEIGKEFIKALSKAASNSNDKLSPPSAVTYGSLYDSYDNVLAIGFSTTDISFKATMNKKTNVLFWRK</sequence>
<dbReference type="RefSeq" id="WP_338537255.1">
    <property type="nucleotide sequence ID" value="NZ_AP028654.1"/>
</dbReference>
<name>A0AAU9E330_9FIRM</name>
<dbReference type="Proteomes" id="UP001321786">
    <property type="component" value="Chromosome"/>
</dbReference>
<organism evidence="2 3">
    <name type="scientific">Helicovermis profundi</name>
    <dbReference type="NCBI Taxonomy" id="3065157"/>
    <lineage>
        <taxon>Bacteria</taxon>
        <taxon>Bacillati</taxon>
        <taxon>Bacillota</taxon>
        <taxon>Clostridia</taxon>
        <taxon>Helicovermis</taxon>
    </lineage>
</organism>
<feature type="transmembrane region" description="Helical" evidence="1">
    <location>
        <begin position="116"/>
        <end position="137"/>
    </location>
</feature>
<dbReference type="InterPro" id="IPR011990">
    <property type="entry name" value="TPR-like_helical_dom_sf"/>
</dbReference>
<accession>A0AAU9E330</accession>
<keyword evidence="1" id="KW-0812">Transmembrane</keyword>
<protein>
    <submittedName>
        <fullName evidence="2">Uncharacterized protein</fullName>
    </submittedName>
</protein>
<evidence type="ECO:0000313" key="3">
    <source>
        <dbReference type="Proteomes" id="UP001321786"/>
    </source>
</evidence>
<reference evidence="2 3" key="1">
    <citation type="submission" date="2023-08" db="EMBL/GenBank/DDBJ databases">
        <title>Helicovermis profunda gen. nov., sp. nov., a novel mesophilic, fermentative bacterium within the Bacillota from a deep-sea hydrothermal vent chimney.</title>
        <authorList>
            <person name="Miyazaki U."/>
            <person name="Mizutani D."/>
            <person name="Hashimoto Y."/>
            <person name="Tame A."/>
            <person name="Sawayama S."/>
            <person name="Miyazaki J."/>
            <person name="Takai K."/>
            <person name="Nakagawa S."/>
        </authorList>
    </citation>
    <scope>NUCLEOTIDE SEQUENCE [LARGE SCALE GENOMIC DNA]</scope>
    <source>
        <strain evidence="2 3">S502</strain>
    </source>
</reference>
<keyword evidence="1" id="KW-0472">Membrane</keyword>
<evidence type="ECO:0000313" key="2">
    <source>
        <dbReference type="EMBL" id="BEP28959.1"/>
    </source>
</evidence>
<dbReference type="SUPFAM" id="SSF48452">
    <property type="entry name" value="TPR-like"/>
    <property type="match status" value="1"/>
</dbReference>
<dbReference type="EMBL" id="AP028654">
    <property type="protein sequence ID" value="BEP28959.1"/>
    <property type="molecule type" value="Genomic_DNA"/>
</dbReference>
<keyword evidence="3" id="KW-1185">Reference proteome</keyword>
<evidence type="ECO:0000256" key="1">
    <source>
        <dbReference type="SAM" id="Phobius"/>
    </source>
</evidence>
<keyword evidence="1" id="KW-1133">Transmembrane helix</keyword>
<dbReference type="KEGG" id="hprf:HLPR_12900"/>